<dbReference type="EnsemblPlants" id="OMERI03G19970.1">
    <property type="protein sequence ID" value="OMERI03G19970.1"/>
    <property type="gene ID" value="OMERI03G19970"/>
</dbReference>
<dbReference type="Gramene" id="OMERI03G19970.1">
    <property type="protein sequence ID" value="OMERI03G19970.1"/>
    <property type="gene ID" value="OMERI03G19970"/>
</dbReference>
<keyword evidence="3" id="KW-1185">Reference proteome</keyword>
<evidence type="ECO:0000313" key="3">
    <source>
        <dbReference type="Proteomes" id="UP000008021"/>
    </source>
</evidence>
<reference evidence="2" key="2">
    <citation type="submission" date="2018-05" db="EMBL/GenBank/DDBJ databases">
        <title>OmerRS3 (Oryza meridionalis Reference Sequence Version 3).</title>
        <authorList>
            <person name="Zhang J."/>
            <person name="Kudrna D."/>
            <person name="Lee S."/>
            <person name="Talag J."/>
            <person name="Welchert J."/>
            <person name="Wing R.A."/>
        </authorList>
    </citation>
    <scope>NUCLEOTIDE SEQUENCE [LARGE SCALE GENOMIC DNA]</scope>
    <source>
        <strain evidence="2">cv. OR44</strain>
    </source>
</reference>
<sequence length="121" mass="13873">MQQLHLRGNTNTLPPQRERKMFSKQSYDMSTSRKPLESTGEAKGLPATNLLNHLHGQTPSPHLPKGSMTIVWKQTSQKRRGAPRRGRRPGWPKEELKVENRSTKDVVVFYVTNEKLKGKRS</sequence>
<feature type="compositionally biased region" description="Polar residues" evidence="1">
    <location>
        <begin position="49"/>
        <end position="60"/>
    </location>
</feature>
<name>A0A0E0D2D7_9ORYZ</name>
<evidence type="ECO:0000313" key="2">
    <source>
        <dbReference type="EnsemblPlants" id="OMERI03G19970.1"/>
    </source>
</evidence>
<organism evidence="2">
    <name type="scientific">Oryza meridionalis</name>
    <dbReference type="NCBI Taxonomy" id="40149"/>
    <lineage>
        <taxon>Eukaryota</taxon>
        <taxon>Viridiplantae</taxon>
        <taxon>Streptophyta</taxon>
        <taxon>Embryophyta</taxon>
        <taxon>Tracheophyta</taxon>
        <taxon>Spermatophyta</taxon>
        <taxon>Magnoliopsida</taxon>
        <taxon>Liliopsida</taxon>
        <taxon>Poales</taxon>
        <taxon>Poaceae</taxon>
        <taxon>BOP clade</taxon>
        <taxon>Oryzoideae</taxon>
        <taxon>Oryzeae</taxon>
        <taxon>Oryzinae</taxon>
        <taxon>Oryza</taxon>
    </lineage>
</organism>
<dbReference type="Proteomes" id="UP000008021">
    <property type="component" value="Chromosome 3"/>
</dbReference>
<dbReference type="AlphaFoldDB" id="A0A0E0D2D7"/>
<feature type="compositionally biased region" description="Basic residues" evidence="1">
    <location>
        <begin position="76"/>
        <end position="90"/>
    </location>
</feature>
<reference evidence="2" key="1">
    <citation type="submission" date="2015-04" db="UniProtKB">
        <authorList>
            <consortium name="EnsemblPlants"/>
        </authorList>
    </citation>
    <scope>IDENTIFICATION</scope>
</reference>
<protein>
    <submittedName>
        <fullName evidence="2">Uncharacterized protein</fullName>
    </submittedName>
</protein>
<proteinExistence type="predicted"/>
<evidence type="ECO:0000256" key="1">
    <source>
        <dbReference type="SAM" id="MobiDB-lite"/>
    </source>
</evidence>
<feature type="compositionally biased region" description="Polar residues" evidence="1">
    <location>
        <begin position="1"/>
        <end position="14"/>
    </location>
</feature>
<accession>A0A0E0D2D7</accession>
<feature type="region of interest" description="Disordered" evidence="1">
    <location>
        <begin position="1"/>
        <end position="98"/>
    </location>
</feature>
<feature type="compositionally biased region" description="Polar residues" evidence="1">
    <location>
        <begin position="23"/>
        <end position="33"/>
    </location>
</feature>
<dbReference type="HOGENOM" id="CLU_2041765_0_0_1"/>